<evidence type="ECO:0000259" key="1">
    <source>
        <dbReference type="Pfam" id="PF08387"/>
    </source>
</evidence>
<dbReference type="InterPro" id="IPR006566">
    <property type="entry name" value="FBD"/>
</dbReference>
<dbReference type="OrthoDB" id="1112160at2759"/>
<feature type="domain" description="FBD" evidence="1">
    <location>
        <begin position="107"/>
        <end position="147"/>
    </location>
</feature>
<evidence type="ECO:0000313" key="3">
    <source>
        <dbReference type="Proteomes" id="UP000467841"/>
    </source>
</evidence>
<sequence>MVHIDTDFNIRFGRPLEMEDPSKIDTIQDIFTGVSGVKYMSISHPTLAVLYLYSVKIPKFHNLRSLQADFSCYMLKLLPVFLESCPNLTDLTVDIEAFPLLPEQLDLDVPRCLRSTLKRVFINKLVMKEDIGIKLVNYFLENSAVLKPSHGELHRKFLEVNKYSQLQTFKIECNQRNDEQLEDWNWRPADDWDWSDDTVKPFYVSDVIKKVPNVTQSIYRSNTLVSLKLVTVGLRLQV</sequence>
<organism evidence="2 3">
    <name type="scientific">Microthlaspi erraticum</name>
    <dbReference type="NCBI Taxonomy" id="1685480"/>
    <lineage>
        <taxon>Eukaryota</taxon>
        <taxon>Viridiplantae</taxon>
        <taxon>Streptophyta</taxon>
        <taxon>Embryophyta</taxon>
        <taxon>Tracheophyta</taxon>
        <taxon>Spermatophyta</taxon>
        <taxon>Magnoliopsida</taxon>
        <taxon>eudicotyledons</taxon>
        <taxon>Gunneridae</taxon>
        <taxon>Pentapetalae</taxon>
        <taxon>rosids</taxon>
        <taxon>malvids</taxon>
        <taxon>Brassicales</taxon>
        <taxon>Brassicaceae</taxon>
        <taxon>Coluteocarpeae</taxon>
        <taxon>Microthlaspi</taxon>
    </lineage>
</organism>
<name>A0A6D2HGS7_9BRAS</name>
<proteinExistence type="predicted"/>
<gene>
    <name evidence="2" type="ORF">MERR_LOCUS2052</name>
</gene>
<accession>A0A6D2HGS7</accession>
<dbReference type="Proteomes" id="UP000467841">
    <property type="component" value="Unassembled WGS sequence"/>
</dbReference>
<dbReference type="Pfam" id="PF08387">
    <property type="entry name" value="FBD"/>
    <property type="match status" value="1"/>
</dbReference>
<protein>
    <recommendedName>
        <fullName evidence="1">FBD domain-containing protein</fullName>
    </recommendedName>
</protein>
<dbReference type="PANTHER" id="PTHR31900:SF33">
    <property type="entry name" value="PROTEIN WITH RNI-LIKE_FBD-LIKE DOMAIN"/>
    <property type="match status" value="1"/>
</dbReference>
<keyword evidence="3" id="KW-1185">Reference proteome</keyword>
<reference evidence="2" key="1">
    <citation type="submission" date="2020-01" db="EMBL/GenBank/DDBJ databases">
        <authorList>
            <person name="Mishra B."/>
        </authorList>
    </citation>
    <scope>NUCLEOTIDE SEQUENCE [LARGE SCALE GENOMIC DNA]</scope>
</reference>
<dbReference type="PANTHER" id="PTHR31900">
    <property type="entry name" value="F-BOX/RNI SUPERFAMILY PROTEIN-RELATED"/>
    <property type="match status" value="1"/>
</dbReference>
<dbReference type="AlphaFoldDB" id="A0A6D2HGS7"/>
<evidence type="ECO:0000313" key="2">
    <source>
        <dbReference type="EMBL" id="CAA7014817.1"/>
    </source>
</evidence>
<dbReference type="InterPro" id="IPR050232">
    <property type="entry name" value="FBL13/AtMIF1-like"/>
</dbReference>
<comment type="caution">
    <text evidence="2">The sequence shown here is derived from an EMBL/GenBank/DDBJ whole genome shotgun (WGS) entry which is preliminary data.</text>
</comment>
<dbReference type="EMBL" id="CACVBM020000122">
    <property type="protein sequence ID" value="CAA7014817.1"/>
    <property type="molecule type" value="Genomic_DNA"/>
</dbReference>